<dbReference type="SUPFAM" id="SSF55718">
    <property type="entry name" value="SCP-like"/>
    <property type="match status" value="1"/>
</dbReference>
<evidence type="ECO:0000313" key="2">
    <source>
        <dbReference type="Proteomes" id="UP000533476"/>
    </source>
</evidence>
<comment type="caution">
    <text evidence="1">The sequence shown here is derived from an EMBL/GenBank/DDBJ whole genome shotgun (WGS) entry which is preliminary data.</text>
</comment>
<keyword evidence="2" id="KW-1185">Reference proteome</keyword>
<proteinExistence type="predicted"/>
<dbReference type="InterPro" id="IPR036527">
    <property type="entry name" value="SCP2_sterol-bd_dom_sf"/>
</dbReference>
<dbReference type="RefSeq" id="WP_169103058.1">
    <property type="nucleotide sequence ID" value="NZ_JABBVZ010000161.1"/>
</dbReference>
<sequence length="142" mass="15961">MAYEVFTNEWAQAWQTELNQSRAYQEAAATWEWPLVLVMEADPDENIPEQRAVYVDLFHGQCREARLATDEDLDQAPYVITADPFTWREVMDGELEAIAGIMRGRLVLTRGNMVVLARYVPAATELVRAAARIDSVFPGAGA</sequence>
<protein>
    <submittedName>
        <fullName evidence="1">Fis family transcriptional regulator</fullName>
    </submittedName>
</protein>
<dbReference type="Proteomes" id="UP000533476">
    <property type="component" value="Unassembled WGS sequence"/>
</dbReference>
<dbReference type="AlphaFoldDB" id="A0A7Y0L8A6"/>
<dbReference type="Gene3D" id="3.30.1050.10">
    <property type="entry name" value="SCP2 sterol-binding domain"/>
    <property type="match status" value="1"/>
</dbReference>
<dbReference type="EMBL" id="JABBVZ010000161">
    <property type="protein sequence ID" value="NMP24853.1"/>
    <property type="molecule type" value="Genomic_DNA"/>
</dbReference>
<accession>A0A7Y0L8A6</accession>
<name>A0A7Y0L8A6_9FIRM</name>
<evidence type="ECO:0000313" key="1">
    <source>
        <dbReference type="EMBL" id="NMP24853.1"/>
    </source>
</evidence>
<reference evidence="1 2" key="1">
    <citation type="submission" date="2020-04" db="EMBL/GenBank/DDBJ databases">
        <authorList>
            <person name="Zhang R."/>
            <person name="Schippers A."/>
        </authorList>
    </citation>
    <scope>NUCLEOTIDE SEQUENCE [LARGE SCALE GENOMIC DNA]</scope>
    <source>
        <strain evidence="1 2">DSM 109850</strain>
    </source>
</reference>
<gene>
    <name evidence="1" type="ORF">HIJ39_21320</name>
</gene>
<organism evidence="1 2">
    <name type="scientific">Sulfobacillus harzensis</name>
    <dbReference type="NCBI Taxonomy" id="2729629"/>
    <lineage>
        <taxon>Bacteria</taxon>
        <taxon>Bacillati</taxon>
        <taxon>Bacillota</taxon>
        <taxon>Clostridia</taxon>
        <taxon>Eubacteriales</taxon>
        <taxon>Clostridiales Family XVII. Incertae Sedis</taxon>
        <taxon>Sulfobacillus</taxon>
    </lineage>
</organism>